<evidence type="ECO:0000259" key="17">
    <source>
        <dbReference type="Pfam" id="PF02563"/>
    </source>
</evidence>
<keyword evidence="7 16" id="KW-0732">Signal</keyword>
<evidence type="ECO:0000256" key="14">
    <source>
        <dbReference type="ARBA" id="ARBA00023288"/>
    </source>
</evidence>
<evidence type="ECO:0000256" key="7">
    <source>
        <dbReference type="ARBA" id="ARBA00022729"/>
    </source>
</evidence>
<dbReference type="InterPro" id="IPR054765">
    <property type="entry name" value="SLBB_dom"/>
</dbReference>
<dbReference type="InterPro" id="IPR019554">
    <property type="entry name" value="Soluble_ligand-bd"/>
</dbReference>
<keyword evidence="10" id="KW-0626">Porin</keyword>
<name>A0ABN1DAJ2_9GAMM</name>
<feature type="domain" description="Polysaccharide export protein N-terminal" evidence="17">
    <location>
        <begin position="116"/>
        <end position="189"/>
    </location>
</feature>
<gene>
    <name evidence="20" type="ORF">GCM10009098_02400</name>
</gene>
<evidence type="ECO:0000256" key="1">
    <source>
        <dbReference type="ARBA" id="ARBA00004571"/>
    </source>
</evidence>
<evidence type="ECO:0000256" key="5">
    <source>
        <dbReference type="ARBA" id="ARBA00022597"/>
    </source>
</evidence>
<keyword evidence="5" id="KW-0762">Sugar transport</keyword>
<dbReference type="RefSeq" id="WP_226765822.1">
    <property type="nucleotide sequence ID" value="NZ_BAAAEO010000001.1"/>
</dbReference>
<keyword evidence="13" id="KW-0998">Cell outer membrane</keyword>
<keyword evidence="14" id="KW-0449">Lipoprotein</keyword>
<feature type="domain" description="Soluble ligand binding" evidence="18">
    <location>
        <begin position="584"/>
        <end position="628"/>
    </location>
</feature>
<keyword evidence="6" id="KW-0812">Transmembrane</keyword>
<feature type="chain" id="PRO_5045940425" evidence="16">
    <location>
        <begin position="23"/>
        <end position="915"/>
    </location>
</feature>
<evidence type="ECO:0000256" key="11">
    <source>
        <dbReference type="ARBA" id="ARBA00023136"/>
    </source>
</evidence>
<feature type="compositionally biased region" description="Basic and acidic residues" evidence="15">
    <location>
        <begin position="81"/>
        <end position="95"/>
    </location>
</feature>
<comment type="subcellular location">
    <subcellularLocation>
        <location evidence="1">Cell outer membrane</location>
        <topology evidence="1">Multi-pass membrane protein</topology>
    </subcellularLocation>
</comment>
<evidence type="ECO:0000256" key="10">
    <source>
        <dbReference type="ARBA" id="ARBA00023114"/>
    </source>
</evidence>
<keyword evidence="9" id="KW-0406">Ion transport</keyword>
<protein>
    <submittedName>
        <fullName evidence="20">SLBB domain-containing protein</fullName>
    </submittedName>
</protein>
<dbReference type="Pfam" id="PF10531">
    <property type="entry name" value="SLBB"/>
    <property type="match status" value="4"/>
</dbReference>
<keyword evidence="12" id="KW-0564">Palmitate</keyword>
<comment type="similarity">
    <text evidence="2">Belongs to the BexD/CtrA/VexA family.</text>
</comment>
<evidence type="ECO:0000313" key="20">
    <source>
        <dbReference type="EMBL" id="GAA0538398.1"/>
    </source>
</evidence>
<keyword evidence="3" id="KW-0813">Transport</keyword>
<dbReference type="PANTHER" id="PTHR33619">
    <property type="entry name" value="POLYSACCHARIDE EXPORT PROTEIN GFCE-RELATED"/>
    <property type="match status" value="1"/>
</dbReference>
<evidence type="ECO:0000256" key="2">
    <source>
        <dbReference type="ARBA" id="ARBA00009450"/>
    </source>
</evidence>
<feature type="signal peptide" evidence="16">
    <location>
        <begin position="1"/>
        <end position="22"/>
    </location>
</feature>
<feature type="domain" description="Soluble ligand binding" evidence="18">
    <location>
        <begin position="811"/>
        <end position="861"/>
    </location>
</feature>
<dbReference type="Proteomes" id="UP001501169">
    <property type="component" value="Unassembled WGS sequence"/>
</dbReference>
<evidence type="ECO:0000256" key="9">
    <source>
        <dbReference type="ARBA" id="ARBA00023065"/>
    </source>
</evidence>
<feature type="region of interest" description="Disordered" evidence="15">
    <location>
        <begin position="59"/>
        <end position="97"/>
    </location>
</feature>
<evidence type="ECO:0000313" key="21">
    <source>
        <dbReference type="Proteomes" id="UP001501169"/>
    </source>
</evidence>
<evidence type="ECO:0000256" key="16">
    <source>
        <dbReference type="SAM" id="SignalP"/>
    </source>
</evidence>
<evidence type="ECO:0000256" key="12">
    <source>
        <dbReference type="ARBA" id="ARBA00023139"/>
    </source>
</evidence>
<dbReference type="InterPro" id="IPR003715">
    <property type="entry name" value="Poly_export_N"/>
</dbReference>
<organism evidence="20 21">
    <name type="scientific">Rheinheimera aquimaris</name>
    <dbReference type="NCBI Taxonomy" id="412437"/>
    <lineage>
        <taxon>Bacteria</taxon>
        <taxon>Pseudomonadati</taxon>
        <taxon>Pseudomonadota</taxon>
        <taxon>Gammaproteobacteria</taxon>
        <taxon>Chromatiales</taxon>
        <taxon>Chromatiaceae</taxon>
        <taxon>Rheinheimera</taxon>
    </lineage>
</organism>
<evidence type="ECO:0000256" key="3">
    <source>
        <dbReference type="ARBA" id="ARBA00022448"/>
    </source>
</evidence>
<proteinExistence type="inferred from homology"/>
<comment type="caution">
    <text evidence="20">The sequence shown here is derived from an EMBL/GenBank/DDBJ whole genome shotgun (WGS) entry which is preliminary data.</text>
</comment>
<evidence type="ECO:0000259" key="19">
    <source>
        <dbReference type="Pfam" id="PF22461"/>
    </source>
</evidence>
<dbReference type="PANTHER" id="PTHR33619:SF3">
    <property type="entry name" value="POLYSACCHARIDE EXPORT PROTEIN GFCE-RELATED"/>
    <property type="match status" value="1"/>
</dbReference>
<dbReference type="Pfam" id="PF22461">
    <property type="entry name" value="SLBB_2"/>
    <property type="match status" value="1"/>
</dbReference>
<keyword evidence="21" id="KW-1185">Reference proteome</keyword>
<feature type="domain" description="Soluble ligand binding" evidence="18">
    <location>
        <begin position="282"/>
        <end position="325"/>
    </location>
</feature>
<dbReference type="InterPro" id="IPR049712">
    <property type="entry name" value="Poly_export"/>
</dbReference>
<reference evidence="20 21" key="1">
    <citation type="journal article" date="2019" name="Int. J. Syst. Evol. Microbiol.">
        <title>The Global Catalogue of Microorganisms (GCM) 10K type strain sequencing project: providing services to taxonomists for standard genome sequencing and annotation.</title>
        <authorList>
            <consortium name="The Broad Institute Genomics Platform"/>
            <consortium name="The Broad Institute Genome Sequencing Center for Infectious Disease"/>
            <person name="Wu L."/>
            <person name="Ma J."/>
        </authorList>
    </citation>
    <scope>NUCLEOTIDE SEQUENCE [LARGE SCALE GENOMIC DNA]</scope>
    <source>
        <strain evidence="20 21">JCM 14331</strain>
    </source>
</reference>
<evidence type="ECO:0000256" key="4">
    <source>
        <dbReference type="ARBA" id="ARBA00022452"/>
    </source>
</evidence>
<keyword evidence="4" id="KW-1134">Transmembrane beta strand</keyword>
<evidence type="ECO:0000259" key="18">
    <source>
        <dbReference type="Pfam" id="PF10531"/>
    </source>
</evidence>
<evidence type="ECO:0000256" key="8">
    <source>
        <dbReference type="ARBA" id="ARBA00023047"/>
    </source>
</evidence>
<keyword evidence="8" id="KW-0625">Polysaccharide transport</keyword>
<feature type="domain" description="SLBB" evidence="19">
    <location>
        <begin position="198"/>
        <end position="274"/>
    </location>
</feature>
<evidence type="ECO:0000256" key="6">
    <source>
        <dbReference type="ARBA" id="ARBA00022692"/>
    </source>
</evidence>
<feature type="domain" description="Soluble ligand binding" evidence="18">
    <location>
        <begin position="681"/>
        <end position="715"/>
    </location>
</feature>
<accession>A0ABN1DAJ2</accession>
<evidence type="ECO:0000256" key="15">
    <source>
        <dbReference type="SAM" id="MobiDB-lite"/>
    </source>
</evidence>
<dbReference type="Pfam" id="PF02563">
    <property type="entry name" value="Poly_export"/>
    <property type="match status" value="1"/>
</dbReference>
<dbReference type="EMBL" id="BAAAEO010000001">
    <property type="protein sequence ID" value="GAA0538398.1"/>
    <property type="molecule type" value="Genomic_DNA"/>
</dbReference>
<keyword evidence="11" id="KW-0472">Membrane</keyword>
<evidence type="ECO:0000256" key="13">
    <source>
        <dbReference type="ARBA" id="ARBA00023237"/>
    </source>
</evidence>
<sequence length="915" mass="101170">MVNFVKYLAFSLFFALPLYSLAQTVTPAMMEQFKQLPRAQQEQLAKQYGINLSELGLDSAAQTDTDTTDTDQDNRLKRRKQQLEQKKPEEDDKPKRFGLNMFDEASSVFAPAKNLPVPDNYILGPGDKLLLQLFGKLNRDIQAEVNRDGAVNIAEMGAVQVSGLRYAEAKQLIIERVRQQLLGTDVAVSMGSLRTINVLIAGEAKYPGSYNLPALSSVTQALYAAGGVSDIGSLRQISVQRSGKSVATFDLYALLLKGDARNNLHLKDGDVIFIAPVSAIAEVAGEVHRPALYEVAADDSLLDLLNMAGGAKPGAYPQQAVLQRFNDQHLRDYLSVDLTDKAQQQIKARAGDVLRVGATSPQIKNSVTLAGAVARPGIHAWRQGLHLTDLLGSRWSDLQRTADLNYGIVLREVNTLGDVEVLQFRLADAIAQPAGSENIELQARDTVIVFHNALQTYQRSALNKYLRDALEKRFDIAVELRWLNQLDLAEEGFRLMSEQEQLTEELLNEEINKFRQGESRLYAEDISKPDQQKALKENFSYLLQHVLDDPELIKLTPHLTRTELLYPVLEKLRLQARNGAEPQVVSVSGEVLVEGEYPLAKNADVRDLIDAAGGLKDSAFLRRAELSRAISRVDASRGLNVEHSVVDLTEVLSGGQTVKLASRDRLNVFPVPEWDLDRTIELTGEVKFPGVYTIQQGEMLADVLKRAGGVTANAFVDGSVFTREQIRERETQQLKKLSEQLRADIAAKSLSSETARITPEDAITMISEIEKVKPVGRLVINLPMIMAGDPSADLPVEDGDKLHIPRVNNTIAIVGEVQHPSSHRFAANLTLDDYLKLAGGFRKRADNDRVYVIRADGSVMVPENSWFSVSKNSLKAGDTIVAPLDTEYKDNLSLWTQVTQIFYQSAVAVAALNSF</sequence>
<dbReference type="Gene3D" id="3.10.560.10">
    <property type="entry name" value="Outer membrane lipoprotein wza domain like"/>
    <property type="match status" value="6"/>
</dbReference>